<comment type="caution">
    <text evidence="1">The sequence shown here is derived from an EMBL/GenBank/DDBJ whole genome shotgun (WGS) entry which is preliminary data.</text>
</comment>
<reference evidence="1" key="1">
    <citation type="submission" date="2023-04" db="EMBL/GenBank/DDBJ databases">
        <title>A chromosome-level genome assembly of the parasitoid wasp Eretmocerus hayati.</title>
        <authorList>
            <person name="Zhong Y."/>
            <person name="Liu S."/>
            <person name="Liu Y."/>
        </authorList>
    </citation>
    <scope>NUCLEOTIDE SEQUENCE</scope>
    <source>
        <strain evidence="1">ZJU_SS_LIU_2023</strain>
    </source>
</reference>
<proteinExistence type="predicted"/>
<organism evidence="1 2">
    <name type="scientific">Eretmocerus hayati</name>
    <dbReference type="NCBI Taxonomy" id="131215"/>
    <lineage>
        <taxon>Eukaryota</taxon>
        <taxon>Metazoa</taxon>
        <taxon>Ecdysozoa</taxon>
        <taxon>Arthropoda</taxon>
        <taxon>Hexapoda</taxon>
        <taxon>Insecta</taxon>
        <taxon>Pterygota</taxon>
        <taxon>Neoptera</taxon>
        <taxon>Endopterygota</taxon>
        <taxon>Hymenoptera</taxon>
        <taxon>Apocrita</taxon>
        <taxon>Proctotrupomorpha</taxon>
        <taxon>Chalcidoidea</taxon>
        <taxon>Aphelinidae</taxon>
        <taxon>Aphelininae</taxon>
        <taxon>Eretmocerus</taxon>
    </lineage>
</organism>
<accession>A0ACC2N0Z4</accession>
<sequence length="595" mass="66728">MEDEIKANKTLYESTLSSQQKTAFTKKPSVKRENRLKTVLLLLEHGADVDAEDSEGSTPLHYAFYSKKMNEPLTQLLLPKSQLNRNLTNHHGISYLHIASTLDLSAVETLMKNGGSVQSSVSLDCDHFGSGYSALHFAVSFNKLEIVQYLLEHGVDPNVEVDGKNDTTTALHIASSCEIPNFGNMIRQTDPVTDIQTYLTNRSHIITTLLKYGASVNHRDASGDTPLLIASLIPGYFQNVENEEYIQDEREESERSTDNSDSDPSESSRPEPKKEKFPPLLKSKILERLNDYQISTIKLLLQHGADIHLRNDSGETILHKITSYGQFQQKKTLAEMVLKKGADVNAVTPDGLAPLHYIISSCLRHPSELPLFELFCEYGVDINAHSSYFGTPLHMIARSDEVQDKESVEDAQKLLELILCHPTVDLNIRNKSGDTPLHVAARIRYDAFLTGTSSSQDSDSPELTNENCVIELLSAGADIFIKNAIGLTPFQQLYNRLMDVFATAWDRFFIRDHSYLLISVITHLKKLIKINFPMSHHIEKKLYELSSLCPKILSTIDAVLEKEIDSLKTTTVKNFTRLTAKDLVRLIICPSRISS</sequence>
<evidence type="ECO:0000313" key="2">
    <source>
        <dbReference type="Proteomes" id="UP001239111"/>
    </source>
</evidence>
<keyword evidence="2" id="KW-1185">Reference proteome</keyword>
<gene>
    <name evidence="1" type="ORF">QAD02_006310</name>
</gene>
<name>A0ACC2N0Z4_9HYME</name>
<dbReference type="Proteomes" id="UP001239111">
    <property type="component" value="Chromosome 4"/>
</dbReference>
<protein>
    <submittedName>
        <fullName evidence="1">Uncharacterized protein</fullName>
    </submittedName>
</protein>
<dbReference type="EMBL" id="CM056744">
    <property type="protein sequence ID" value="KAJ8664648.1"/>
    <property type="molecule type" value="Genomic_DNA"/>
</dbReference>
<evidence type="ECO:0000313" key="1">
    <source>
        <dbReference type="EMBL" id="KAJ8664648.1"/>
    </source>
</evidence>